<evidence type="ECO:0000259" key="5">
    <source>
        <dbReference type="Pfam" id="PF12783"/>
    </source>
</evidence>
<feature type="compositionally biased region" description="Polar residues" evidence="4">
    <location>
        <begin position="616"/>
        <end position="632"/>
    </location>
</feature>
<keyword evidence="2" id="KW-0813">Transport</keyword>
<dbReference type="InterPro" id="IPR032629">
    <property type="entry name" value="DCB_dom"/>
</dbReference>
<organism evidence="8 9">
    <name type="scientific">Heterobasidion irregulare (strain TC 32-1)</name>
    <dbReference type="NCBI Taxonomy" id="747525"/>
    <lineage>
        <taxon>Eukaryota</taxon>
        <taxon>Fungi</taxon>
        <taxon>Dikarya</taxon>
        <taxon>Basidiomycota</taxon>
        <taxon>Agaricomycotina</taxon>
        <taxon>Agaricomycetes</taxon>
        <taxon>Russulales</taxon>
        <taxon>Bondarzewiaceae</taxon>
        <taxon>Heterobasidion</taxon>
        <taxon>Heterobasidion annosum species complex</taxon>
    </lineage>
</organism>
<feature type="domain" description="Mon2/Sec7/BIG1-like HUS" evidence="5">
    <location>
        <begin position="202"/>
        <end position="362"/>
    </location>
</feature>
<dbReference type="eggNOG" id="KOG1848">
    <property type="taxonomic scope" value="Eukaryota"/>
</dbReference>
<gene>
    <name evidence="8" type="ORF">HETIRDRAFT_389859</name>
</gene>
<feature type="region of interest" description="Disordered" evidence="4">
    <location>
        <begin position="781"/>
        <end position="802"/>
    </location>
</feature>
<feature type="compositionally biased region" description="Polar residues" evidence="4">
    <location>
        <begin position="785"/>
        <end position="800"/>
    </location>
</feature>
<feature type="compositionally biased region" description="Low complexity" evidence="4">
    <location>
        <begin position="970"/>
        <end position="982"/>
    </location>
</feature>
<feature type="compositionally biased region" description="Polar residues" evidence="4">
    <location>
        <begin position="679"/>
        <end position="705"/>
    </location>
</feature>
<dbReference type="RefSeq" id="XP_009551685.1">
    <property type="nucleotide sequence ID" value="XM_009553390.1"/>
</dbReference>
<evidence type="ECO:0000256" key="2">
    <source>
        <dbReference type="ARBA" id="ARBA00022448"/>
    </source>
</evidence>
<evidence type="ECO:0000256" key="3">
    <source>
        <dbReference type="ARBA" id="ARBA00022927"/>
    </source>
</evidence>
<dbReference type="HOGENOM" id="CLU_001169_2_0_1"/>
<dbReference type="SUPFAM" id="SSF48371">
    <property type="entry name" value="ARM repeat"/>
    <property type="match status" value="2"/>
</dbReference>
<sequence length="1828" mass="199138">MSSLAFLVTELQSLASETRRKHPDVREAAEKSLAILRSSPEQATANLASDGPHSDDLLRPVFMGCATKNAKVVGISLGSLQRLISLKAVPLSAVPVIITTMSDCISQGVDIQLKILQTLLSLITNFPPIHGKLLGDALLLCFKLQESRIGVVSSTAAATLRQLVMFVVDKVVDEDRRDNVPLDQMVETQLPDGDIKALGPAAHDAFAIFEDLCLLANSERPHFLKLDFLHKTFALELIESVLTNYHELFRRHTELLLLLQHHLCPLLLKSLSDRPVFPLTLRSTRVVFLLLKQFSLELQTEAEVFLALLIKIIGGDTDSNNSHVESMSARPQWMRVLAMEIMRGLCGDAEFMRNAWERYDAQHLDTGSMVFTALITALKRLVTEKPAVLGVSHQMLGVGGSAGESAGGAGYGRDVGGVAGMVATAASATMSGMVGMIGSEAGLSLHASTMKLQCIDQLDKADAPPIPEAYIYLLGVQCIVSLCEGFASFTAPLYTSIMVQKPRAAGDAIVRAPAALDPTTLPASEPARAGLIAVRDMLAAGWPALLAALSFLISTNLSDELFVDVLAAHQALTNVTGMLALPTPRDAFLTSLSKSAIPSRVVSSLDSYVEPPTPRSAASFSENLGLTGPTQSPGLSERNMACLKVLITSALFLAGSLGENWFDVLEALQNADYVLTSKGQRTVPSTPSKRSSVLGTPQRSISVSGSAPAAPAHPPQQAIRHPLLSDLDVESVQLAIQRLFDASKNLEDAAFKDFVNALCRLSSEMVGMQSQADSSIILESESADDSTMTGSTTSLNSMLTARSERASRRRVSGIHLPRTLRSGDFGINKLGGVAVLNIHRLIYRSPDIAWDTITSHLLSVIRHSTAPQPIRLQAAQILDDILIVVPRNLSTTGDLQSAVQRRVLDVLAQQIKLDGPTGASQSGINVELRRMGLETLHQILQSSGHTLVVGWETIFEVLNSVCKPAQPVPSLSSDSVSSAGSSPTTPRTKPLPLGYVNERGYTTLIKIAFQSLTLVCDSLSALSPEHLRMCISTLGHFGRQADTNIALTAAESLFWGVSDSIQAKRKDAEKEPEYSALWMFLLLEILRLCADARPEVRMGAIQTLFRTLQLYGATLSLDTWEECIWKVTFPLLDSLTASIRQSSTISPSPSSSSFETSQFDVSTPEQAWDESKVVALQSIGSIFHDFLVSKVMHLSSFSKAWEVFVMHIRDSFLLDNRIISAPALRCLEKTLKASAAGASDAELRPRVIEAWEKAWVVCDEMGESVVKRASVASERAQAHKPFTQESLVAFVDVILSTRSVSRTLEDVEWPLNRIVRLMAILKGVLTYPNSPDYRPDVDGLTPVQTIVMEAVGSIGLETPGVPSVILRDLSEYATLPFLAAFDIPDPSLLASATKKPTAATSKQKRITYISLSKKCMPMLVELFLRFKDKVEVYVDGTLEAVLSAYSIPIKLKYDCPPPSKFGKDPPLWKTATTSFLRIVREIASQVQSFGSDLPDDRVEGIWRQTIDVFRGGILADCSVADSFTFDVQEEEENFDLALIASLEIDVVPHLGDSRVPDYLITHLAKILQQGSQLREYDPEEDYMFTPITPMTAPASGKGNWTHDGDEYPATINPTVFVSRERFSYWCFDLLFLICSDVSKDHEESRKRVAALSLSSLLGRCRTTLAGYAADESLRGSIPFPRVREEELLYVLHKLQELRLWPGSLWAALSDSPSKYATYQPDIDTSLSPSQLIADSVKRSAKAHLFHFYTVLCQIASIARKAPSAWVMSDHLLSPPVTPPGKQTLDLPVDTGSRVAASGLRSSKITALDARALARECLQEVGSEMGVPR</sequence>
<keyword evidence="3" id="KW-0653">Protein transport</keyword>
<protein>
    <recommendedName>
        <fullName evidence="10">Protein MON2 homolog</fullName>
    </recommendedName>
</protein>
<dbReference type="GeneID" id="20672426"/>
<evidence type="ECO:0000259" key="6">
    <source>
        <dbReference type="Pfam" id="PF16206"/>
    </source>
</evidence>
<feature type="region of interest" description="Disordered" evidence="4">
    <location>
        <begin position="970"/>
        <end position="991"/>
    </location>
</feature>
<evidence type="ECO:0008006" key="10">
    <source>
        <dbReference type="Google" id="ProtNLM"/>
    </source>
</evidence>
<evidence type="ECO:0000313" key="9">
    <source>
        <dbReference type="Proteomes" id="UP000030671"/>
    </source>
</evidence>
<dbReference type="KEGG" id="hir:HETIRDRAFT_389859"/>
<dbReference type="InterPro" id="IPR016024">
    <property type="entry name" value="ARM-type_fold"/>
</dbReference>
<accession>W4JVD6</accession>
<dbReference type="OrthoDB" id="294853at2759"/>
<proteinExistence type="inferred from homology"/>
<dbReference type="Pfam" id="PF12783">
    <property type="entry name" value="Sec7-like_HUS"/>
    <property type="match status" value="1"/>
</dbReference>
<evidence type="ECO:0000256" key="4">
    <source>
        <dbReference type="SAM" id="MobiDB-lite"/>
    </source>
</evidence>
<feature type="domain" description="Mon2 C-terminal" evidence="6">
    <location>
        <begin position="1069"/>
        <end position="1239"/>
    </location>
</feature>
<dbReference type="EMBL" id="KI925464">
    <property type="protein sequence ID" value="ETW76816.1"/>
    <property type="molecule type" value="Genomic_DNA"/>
</dbReference>
<dbReference type="Proteomes" id="UP000030671">
    <property type="component" value="Unassembled WGS sequence"/>
</dbReference>
<evidence type="ECO:0000313" key="8">
    <source>
        <dbReference type="EMBL" id="ETW76816.1"/>
    </source>
</evidence>
<dbReference type="PANTHER" id="PTHR10663:SF333">
    <property type="entry name" value="PROTEIN MON2 HOMOLOG"/>
    <property type="match status" value="1"/>
</dbReference>
<dbReference type="InParanoid" id="W4JVD6"/>
<dbReference type="Pfam" id="PF16206">
    <property type="entry name" value="Mon2_C"/>
    <property type="match status" value="1"/>
</dbReference>
<feature type="compositionally biased region" description="Low complexity" evidence="4">
    <location>
        <begin position="707"/>
        <end position="716"/>
    </location>
</feature>
<dbReference type="FunCoup" id="W4JVD6">
    <property type="interactions" value="520"/>
</dbReference>
<feature type="region of interest" description="Disordered" evidence="4">
    <location>
        <begin position="679"/>
        <end position="716"/>
    </location>
</feature>
<dbReference type="InterPro" id="IPR032691">
    <property type="entry name" value="Mon2/Sec7/BIG1-like_HUS"/>
</dbReference>
<dbReference type="PANTHER" id="PTHR10663">
    <property type="entry name" value="GUANYL-NUCLEOTIDE EXCHANGE FACTOR"/>
    <property type="match status" value="1"/>
</dbReference>
<reference evidence="8 9" key="1">
    <citation type="journal article" date="2012" name="New Phytol.">
        <title>Insight into trade-off between wood decay and parasitism from the genome of a fungal forest pathogen.</title>
        <authorList>
            <person name="Olson A."/>
            <person name="Aerts A."/>
            <person name="Asiegbu F."/>
            <person name="Belbahri L."/>
            <person name="Bouzid O."/>
            <person name="Broberg A."/>
            <person name="Canback B."/>
            <person name="Coutinho P.M."/>
            <person name="Cullen D."/>
            <person name="Dalman K."/>
            <person name="Deflorio G."/>
            <person name="van Diepen L.T."/>
            <person name="Dunand C."/>
            <person name="Duplessis S."/>
            <person name="Durling M."/>
            <person name="Gonthier P."/>
            <person name="Grimwood J."/>
            <person name="Fossdal C.G."/>
            <person name="Hansson D."/>
            <person name="Henrissat B."/>
            <person name="Hietala A."/>
            <person name="Himmelstrand K."/>
            <person name="Hoffmeister D."/>
            <person name="Hogberg N."/>
            <person name="James T.Y."/>
            <person name="Karlsson M."/>
            <person name="Kohler A."/>
            <person name="Kues U."/>
            <person name="Lee Y.H."/>
            <person name="Lin Y.C."/>
            <person name="Lind M."/>
            <person name="Lindquist E."/>
            <person name="Lombard V."/>
            <person name="Lucas S."/>
            <person name="Lunden K."/>
            <person name="Morin E."/>
            <person name="Murat C."/>
            <person name="Park J."/>
            <person name="Raffaello T."/>
            <person name="Rouze P."/>
            <person name="Salamov A."/>
            <person name="Schmutz J."/>
            <person name="Solheim H."/>
            <person name="Stahlberg J."/>
            <person name="Velez H."/>
            <person name="de Vries R.P."/>
            <person name="Wiebenga A."/>
            <person name="Woodward S."/>
            <person name="Yakovlev I."/>
            <person name="Garbelotto M."/>
            <person name="Martin F."/>
            <person name="Grigoriev I.V."/>
            <person name="Stenlid J."/>
        </authorList>
    </citation>
    <scope>NUCLEOTIDE SEQUENCE [LARGE SCALE GENOMIC DNA]</scope>
    <source>
        <strain evidence="8 9">TC 32-1</strain>
    </source>
</reference>
<dbReference type="GO" id="GO:0005794">
    <property type="term" value="C:Golgi apparatus"/>
    <property type="evidence" value="ECO:0007669"/>
    <property type="project" value="UniProtKB-ARBA"/>
</dbReference>
<evidence type="ECO:0000259" key="7">
    <source>
        <dbReference type="Pfam" id="PF16213"/>
    </source>
</evidence>
<comment type="similarity">
    <text evidence="1">Belongs to the MON2 family.</text>
</comment>
<feature type="domain" description="Mon2/Sec7/BIG1-like dimerisation and cyclophilin-binding" evidence="7">
    <location>
        <begin position="4"/>
        <end position="175"/>
    </location>
</feature>
<evidence type="ECO:0000256" key="1">
    <source>
        <dbReference type="ARBA" id="ARBA00008144"/>
    </source>
</evidence>
<feature type="region of interest" description="Disordered" evidence="4">
    <location>
        <begin position="613"/>
        <end position="632"/>
    </location>
</feature>
<dbReference type="InterPro" id="IPR032817">
    <property type="entry name" value="Mon2_C"/>
</dbReference>
<dbReference type="Pfam" id="PF16213">
    <property type="entry name" value="DCB"/>
    <property type="match status" value="1"/>
</dbReference>
<name>W4JVD6_HETIT</name>
<dbReference type="GO" id="GO:0015031">
    <property type="term" value="P:protein transport"/>
    <property type="evidence" value="ECO:0007669"/>
    <property type="project" value="UniProtKB-KW"/>
</dbReference>
<dbReference type="STRING" id="747525.W4JVD6"/>
<keyword evidence="9" id="KW-1185">Reference proteome</keyword>